<feature type="transmembrane region" description="Helical" evidence="5">
    <location>
        <begin position="374"/>
        <end position="394"/>
    </location>
</feature>
<feature type="transmembrane region" description="Helical" evidence="5">
    <location>
        <begin position="143"/>
        <end position="159"/>
    </location>
</feature>
<organism evidence="7">
    <name type="scientific">Octactis speculum</name>
    <dbReference type="NCBI Taxonomy" id="3111310"/>
    <lineage>
        <taxon>Eukaryota</taxon>
        <taxon>Sar</taxon>
        <taxon>Stramenopiles</taxon>
        <taxon>Ochrophyta</taxon>
        <taxon>Dictyochophyceae</taxon>
        <taxon>Dictyochales</taxon>
        <taxon>Dictyochaceae</taxon>
        <taxon>Octactis</taxon>
    </lineage>
</organism>
<comment type="subcellular location">
    <subcellularLocation>
        <location evidence="1">Membrane</location>
        <topology evidence="1">Multi-pass membrane protein</topology>
    </subcellularLocation>
</comment>
<evidence type="ECO:0000256" key="1">
    <source>
        <dbReference type="ARBA" id="ARBA00004141"/>
    </source>
</evidence>
<feature type="transmembrane region" description="Helical" evidence="5">
    <location>
        <begin position="297"/>
        <end position="321"/>
    </location>
</feature>
<keyword evidence="2 5" id="KW-0812">Transmembrane</keyword>
<gene>
    <name evidence="7" type="ORF">DSPE1174_LOCUS32633</name>
</gene>
<feature type="domain" description="Wax synthase" evidence="6">
    <location>
        <begin position="340"/>
        <end position="417"/>
    </location>
</feature>
<evidence type="ECO:0000256" key="4">
    <source>
        <dbReference type="ARBA" id="ARBA00023136"/>
    </source>
</evidence>
<reference evidence="7" key="1">
    <citation type="submission" date="2021-01" db="EMBL/GenBank/DDBJ databases">
        <authorList>
            <person name="Corre E."/>
            <person name="Pelletier E."/>
            <person name="Niang G."/>
            <person name="Scheremetjew M."/>
            <person name="Finn R."/>
            <person name="Kale V."/>
            <person name="Holt S."/>
            <person name="Cochrane G."/>
            <person name="Meng A."/>
            <person name="Brown T."/>
            <person name="Cohen L."/>
        </authorList>
    </citation>
    <scope>NUCLEOTIDE SEQUENCE</scope>
    <source>
        <strain evidence="7">CCMP1381</strain>
    </source>
</reference>
<name>A0A7S2MPF5_9STRA</name>
<sequence length="458" mass="51298">MTPQNSLRSLRKEKKSNDLCEVEPNKKAGKAGSGRIDTGLGAFLLLCLFPDGTRRRSVEHSTSSRALPLPQNFETPAASFVASFQVIFIGIVQLVLHGFVVWDQGLTEVIYSSVAVFNWHGILWLLVFVLFPRLKRTRTVEKRVIKGLILACVAILMAIPRTKYYRGVPASAAAAGSAGIFNGLRAIEVLVSTDNFIGWGPWQHMFHLCCFGWHDIITSRPITKQKLDGVAERKGKRKLDHHAVRTPLVRQLASALIIGAIASLCLFLVPGHAEAVQLLYKRVVGVGNAASVGDQSLARTCLLCFFRWQCGLMLALSFFLLMDSMTRLIYCEVCSVTVDSLFGPHRHTTTVARFWGSFWNQPVNRVLRRIFVPARVWMGTFLAKVLVFFLSGMFHTYALNCTNRPLWMQVTVMAFFMIQLPVMFLEDVLSLKGRLWVYFAITITSPLFIEPILETSGV</sequence>
<evidence type="ECO:0000256" key="5">
    <source>
        <dbReference type="SAM" id="Phobius"/>
    </source>
</evidence>
<protein>
    <recommendedName>
        <fullName evidence="6">Wax synthase domain-containing protein</fullName>
    </recommendedName>
</protein>
<dbReference type="InterPro" id="IPR032805">
    <property type="entry name" value="Wax_synthase_dom"/>
</dbReference>
<dbReference type="GO" id="GO:0016020">
    <property type="term" value="C:membrane"/>
    <property type="evidence" value="ECO:0007669"/>
    <property type="project" value="UniProtKB-SubCell"/>
</dbReference>
<feature type="transmembrane region" description="Helical" evidence="5">
    <location>
        <begin position="77"/>
        <end position="102"/>
    </location>
</feature>
<evidence type="ECO:0000256" key="2">
    <source>
        <dbReference type="ARBA" id="ARBA00022692"/>
    </source>
</evidence>
<evidence type="ECO:0000256" key="3">
    <source>
        <dbReference type="ARBA" id="ARBA00022989"/>
    </source>
</evidence>
<proteinExistence type="predicted"/>
<feature type="transmembrane region" description="Helical" evidence="5">
    <location>
        <begin position="109"/>
        <end position="131"/>
    </location>
</feature>
<feature type="transmembrane region" description="Helical" evidence="5">
    <location>
        <begin position="406"/>
        <end position="423"/>
    </location>
</feature>
<dbReference type="AlphaFoldDB" id="A0A7S2MPF5"/>
<evidence type="ECO:0000313" key="7">
    <source>
        <dbReference type="EMBL" id="CAD9494868.1"/>
    </source>
</evidence>
<dbReference type="Pfam" id="PF13813">
    <property type="entry name" value="MBOAT_2"/>
    <property type="match status" value="1"/>
</dbReference>
<accession>A0A7S2MPF5</accession>
<feature type="transmembrane region" description="Helical" evidence="5">
    <location>
        <begin position="248"/>
        <end position="269"/>
    </location>
</feature>
<evidence type="ECO:0000259" key="6">
    <source>
        <dbReference type="Pfam" id="PF13813"/>
    </source>
</evidence>
<keyword evidence="3 5" id="KW-1133">Transmembrane helix</keyword>
<dbReference type="EMBL" id="HBGS01062658">
    <property type="protein sequence ID" value="CAD9494868.1"/>
    <property type="molecule type" value="Transcribed_RNA"/>
</dbReference>
<feature type="transmembrane region" description="Helical" evidence="5">
    <location>
        <begin position="435"/>
        <end position="453"/>
    </location>
</feature>
<keyword evidence="4 5" id="KW-0472">Membrane</keyword>